<evidence type="ECO:0000313" key="1">
    <source>
        <dbReference type="EMBL" id="TGD96793.1"/>
    </source>
</evidence>
<protein>
    <submittedName>
        <fullName evidence="1">Uncharacterized protein</fullName>
    </submittedName>
</protein>
<sequence length="76" mass="8023">MSDVFDDKVIRKLESLGLGNVPRFVVKQGKPTTSSLSSGAETIFAARSLGDAVRRMSRAVDESSAYGGKAETTKGS</sequence>
<dbReference type="AlphaFoldDB" id="A0A4Z0NK96"/>
<accession>A0A4Z0NK96</accession>
<evidence type="ECO:0000313" key="2">
    <source>
        <dbReference type="Proteomes" id="UP000297535"/>
    </source>
</evidence>
<gene>
    <name evidence="1" type="ORF">EU555_22340</name>
</gene>
<dbReference type="RefSeq" id="WP_135417434.1">
    <property type="nucleotide sequence ID" value="NZ_SRLB01000017.1"/>
</dbReference>
<organism evidence="1 2">
    <name type="scientific">Methylobacterium nonmethylotrophicum</name>
    <dbReference type="NCBI Taxonomy" id="1141884"/>
    <lineage>
        <taxon>Bacteria</taxon>
        <taxon>Pseudomonadati</taxon>
        <taxon>Pseudomonadota</taxon>
        <taxon>Alphaproteobacteria</taxon>
        <taxon>Hyphomicrobiales</taxon>
        <taxon>Methylobacteriaceae</taxon>
        <taxon>Methylobacterium</taxon>
    </lineage>
</organism>
<comment type="caution">
    <text evidence="1">The sequence shown here is derived from an EMBL/GenBank/DDBJ whole genome shotgun (WGS) entry which is preliminary data.</text>
</comment>
<dbReference type="Proteomes" id="UP000297535">
    <property type="component" value="Unassembled WGS sequence"/>
</dbReference>
<dbReference type="EMBL" id="SRLB01000017">
    <property type="protein sequence ID" value="TGD96793.1"/>
    <property type="molecule type" value="Genomic_DNA"/>
</dbReference>
<reference evidence="1 2" key="1">
    <citation type="submission" date="2019-04" db="EMBL/GenBank/DDBJ databases">
        <authorList>
            <person name="Feng G."/>
            <person name="Zhu H."/>
        </authorList>
    </citation>
    <scope>NUCLEOTIDE SEQUENCE [LARGE SCALE GENOMIC DNA]</scope>
    <source>
        <strain evidence="1 2">6HR-1</strain>
    </source>
</reference>
<proteinExistence type="predicted"/>
<name>A0A4Z0NK96_9HYPH</name>
<keyword evidence="2" id="KW-1185">Reference proteome</keyword>